<dbReference type="InterPro" id="IPR051686">
    <property type="entry name" value="Lipoprotein_DolP"/>
</dbReference>
<dbReference type="PANTHER" id="PTHR34606">
    <property type="entry name" value="BON DOMAIN-CONTAINING PROTEIN"/>
    <property type="match status" value="1"/>
</dbReference>
<evidence type="ECO:0000259" key="6">
    <source>
        <dbReference type="PROSITE" id="PS50914"/>
    </source>
</evidence>
<dbReference type="Proteomes" id="UP000181962">
    <property type="component" value="Chromosome"/>
</dbReference>
<dbReference type="RefSeq" id="WP_071910906.1">
    <property type="nucleotide sequence ID" value="NZ_CP017637.1"/>
</dbReference>
<evidence type="ECO:0000256" key="3">
    <source>
        <dbReference type="ARBA" id="ARBA00022737"/>
    </source>
</evidence>
<feature type="domain" description="BON" evidence="6">
    <location>
        <begin position="78"/>
        <end position="146"/>
    </location>
</feature>
<keyword evidence="7" id="KW-0032">Aminotransferase</keyword>
<proteinExistence type="predicted"/>
<dbReference type="GO" id="GO:0042597">
    <property type="term" value="C:periplasmic space"/>
    <property type="evidence" value="ECO:0007669"/>
    <property type="project" value="UniProtKB-SubCell"/>
</dbReference>
<evidence type="ECO:0000313" key="8">
    <source>
        <dbReference type="Proteomes" id="UP000181962"/>
    </source>
</evidence>
<sequence>MKSDSEIERDVRDELKWDPDLDASDIAVSVKDGVVTLAGFTHSYADRLEAESAAKRVAGVKAVANDIEVRLPSIDQRPDPDIARDAVAALKKELPISHEKIKAVVKDGWITLEGAVEWQYQKTAAENAVRKIKGVKGVTNVITVKPNLEPTEIKRKIMDAFKRNAEVDADHISVEANGGEVVLKGTVRSWIEREEAERVAWSAPGVTRVDDRIVVSPY</sequence>
<keyword evidence="4" id="KW-0574">Periplasm</keyword>
<feature type="domain" description="BON" evidence="6">
    <location>
        <begin position="3"/>
        <end position="71"/>
    </location>
</feature>
<comment type="subcellular location">
    <subcellularLocation>
        <location evidence="1">Periplasm</location>
    </subcellularLocation>
</comment>
<evidence type="ECO:0000256" key="4">
    <source>
        <dbReference type="ARBA" id="ARBA00022764"/>
    </source>
</evidence>
<dbReference type="InterPro" id="IPR014004">
    <property type="entry name" value="Transpt-assoc_nodulatn_dom_bac"/>
</dbReference>
<evidence type="ECO:0000256" key="1">
    <source>
        <dbReference type="ARBA" id="ARBA00004418"/>
    </source>
</evidence>
<name>A0A1L3F8X0_BRAJP</name>
<dbReference type="EMBL" id="CP017637">
    <property type="protein sequence ID" value="APG09755.1"/>
    <property type="molecule type" value="Genomic_DNA"/>
</dbReference>
<dbReference type="InterPro" id="IPR007055">
    <property type="entry name" value="BON_dom"/>
</dbReference>
<feature type="domain" description="BON" evidence="6">
    <location>
        <begin position="149"/>
        <end position="217"/>
    </location>
</feature>
<organism evidence="7 8">
    <name type="scientific">Bradyrhizobium japonicum</name>
    <dbReference type="NCBI Taxonomy" id="375"/>
    <lineage>
        <taxon>Bacteria</taxon>
        <taxon>Pseudomonadati</taxon>
        <taxon>Pseudomonadota</taxon>
        <taxon>Alphaproteobacteria</taxon>
        <taxon>Hyphomicrobiales</taxon>
        <taxon>Nitrobacteraceae</taxon>
        <taxon>Bradyrhizobium</taxon>
    </lineage>
</organism>
<keyword evidence="2" id="KW-0732">Signal</keyword>
<dbReference type="Pfam" id="PF04972">
    <property type="entry name" value="BON"/>
    <property type="match status" value="3"/>
</dbReference>
<dbReference type="OrthoDB" id="870892at2"/>
<dbReference type="PROSITE" id="PS50914">
    <property type="entry name" value="BON"/>
    <property type="match status" value="3"/>
</dbReference>
<dbReference type="SMART" id="SM00749">
    <property type="entry name" value="BON"/>
    <property type="match status" value="3"/>
</dbReference>
<dbReference type="FunFam" id="3.30.1340.30:FF:000001">
    <property type="entry name" value="Molecular chaperone OsmY"/>
    <property type="match status" value="1"/>
</dbReference>
<keyword evidence="3" id="KW-0677">Repeat</keyword>
<evidence type="ECO:0000256" key="2">
    <source>
        <dbReference type="ARBA" id="ARBA00022729"/>
    </source>
</evidence>
<dbReference type="GO" id="GO:0008483">
    <property type="term" value="F:transaminase activity"/>
    <property type="evidence" value="ECO:0007669"/>
    <property type="project" value="UniProtKB-KW"/>
</dbReference>
<dbReference type="AlphaFoldDB" id="A0A1L3F8X0"/>
<dbReference type="Gene3D" id="3.30.1340.30">
    <property type="match status" value="3"/>
</dbReference>
<accession>A0A1L3F8X0</accession>
<evidence type="ECO:0000256" key="5">
    <source>
        <dbReference type="ARBA" id="ARBA00070588"/>
    </source>
</evidence>
<dbReference type="PANTHER" id="PTHR34606:SF4">
    <property type="entry name" value="OUTER MEMBRANE LIPOPROTEIN DOLP"/>
    <property type="match status" value="1"/>
</dbReference>
<evidence type="ECO:0000313" key="7">
    <source>
        <dbReference type="EMBL" id="APG09755.1"/>
    </source>
</evidence>
<keyword evidence="7" id="KW-0808">Transferase</keyword>
<protein>
    <recommendedName>
        <fullName evidence="5">Osmotically-inducible protein Y</fullName>
    </recommendedName>
</protein>
<gene>
    <name evidence="7" type="ORF">BKD09_15560</name>
</gene>
<reference evidence="7 8" key="1">
    <citation type="submission" date="2016-11" db="EMBL/GenBank/DDBJ databases">
        <title>Complete Genome Sequence of Bradyrhizobium sp. strain J5, an isolated from soybean nodule in Hokkaido.</title>
        <authorList>
            <person name="Kanehara K."/>
        </authorList>
    </citation>
    <scope>NUCLEOTIDE SEQUENCE [LARGE SCALE GENOMIC DNA]</scope>
    <source>
        <strain evidence="7 8">J5</strain>
    </source>
</reference>